<comment type="caution">
    <text evidence="9">The sequence shown here is derived from an EMBL/GenBank/DDBJ whole genome shotgun (WGS) entry which is preliminary data.</text>
</comment>
<name>A0ABV1GED0_9FIRM</name>
<reference evidence="9 10" key="1">
    <citation type="submission" date="2024-03" db="EMBL/GenBank/DDBJ databases">
        <title>Human intestinal bacterial collection.</title>
        <authorList>
            <person name="Pauvert C."/>
            <person name="Hitch T.C.A."/>
            <person name="Clavel T."/>
        </authorList>
    </citation>
    <scope>NUCLEOTIDE SEQUENCE [LARGE SCALE GENOMIC DNA]</scope>
    <source>
        <strain evidence="9 10">CLA-JM-H11</strain>
    </source>
</reference>
<evidence type="ECO:0000256" key="2">
    <source>
        <dbReference type="ARBA" id="ARBA00022448"/>
    </source>
</evidence>
<comment type="subcellular location">
    <subcellularLocation>
        <location evidence="1 7">Cell membrane</location>
        <topology evidence="1 7">Multi-pass membrane protein</topology>
    </subcellularLocation>
</comment>
<dbReference type="SUPFAM" id="SSF161098">
    <property type="entry name" value="MetI-like"/>
    <property type="match status" value="1"/>
</dbReference>
<dbReference type="InterPro" id="IPR045621">
    <property type="entry name" value="BPD_transp_1_N"/>
</dbReference>
<evidence type="ECO:0000259" key="8">
    <source>
        <dbReference type="PROSITE" id="PS50928"/>
    </source>
</evidence>
<evidence type="ECO:0000256" key="3">
    <source>
        <dbReference type="ARBA" id="ARBA00022475"/>
    </source>
</evidence>
<proteinExistence type="inferred from homology"/>
<dbReference type="InterPro" id="IPR000515">
    <property type="entry name" value="MetI-like"/>
</dbReference>
<protein>
    <submittedName>
        <fullName evidence="9">ABC transporter permease</fullName>
    </submittedName>
</protein>
<keyword evidence="4 7" id="KW-0812">Transmembrane</keyword>
<feature type="transmembrane region" description="Helical" evidence="7">
    <location>
        <begin position="99"/>
        <end position="123"/>
    </location>
</feature>
<dbReference type="InterPro" id="IPR035906">
    <property type="entry name" value="MetI-like_sf"/>
</dbReference>
<dbReference type="EMBL" id="JBBMFA010000083">
    <property type="protein sequence ID" value="MEQ2520194.1"/>
    <property type="molecule type" value="Genomic_DNA"/>
</dbReference>
<evidence type="ECO:0000313" key="10">
    <source>
        <dbReference type="Proteomes" id="UP001477672"/>
    </source>
</evidence>
<feature type="transmembrane region" description="Helical" evidence="7">
    <location>
        <begin position="231"/>
        <end position="257"/>
    </location>
</feature>
<feature type="transmembrane region" description="Helical" evidence="7">
    <location>
        <begin position="277"/>
        <end position="303"/>
    </location>
</feature>
<accession>A0ABV1GED0</accession>
<organism evidence="9 10">
    <name type="scientific">Ruthenibacterium intestinale</name>
    <dbReference type="NCBI Taxonomy" id="3133163"/>
    <lineage>
        <taxon>Bacteria</taxon>
        <taxon>Bacillati</taxon>
        <taxon>Bacillota</taxon>
        <taxon>Clostridia</taxon>
        <taxon>Eubacteriales</taxon>
        <taxon>Oscillospiraceae</taxon>
        <taxon>Ruthenibacterium</taxon>
    </lineage>
</organism>
<sequence>MLRYIAKRMLQLIPTLILVSIIVFLMVRFIPGDPITLLYGVSESGGTSEEYLESMREMYGLNDPLIVQYFRWILGFFKGDMGTSLLTHKTVLEELTNRYQYTIILAVGGTVVGSIIGVICGIIAATFHNKLGDNVVMVISMIAVSVPSFFLAMLLMLYFCLHLGVLPSLGLRSWKHAILPVATLGLGAVGMIARTTRSSMLDVINQDYIRTARAYGTSKFKIITQYAFKNALIPVLTAIGLRFGSLLAGAALVETIFTIPGIGSFLVDSVNGRDYPAIQSTVLVLAASFVLVNTLVDIIYGLVDPRVKYN</sequence>
<dbReference type="RefSeq" id="WP_349215658.1">
    <property type="nucleotide sequence ID" value="NZ_JBBMFA010000083.1"/>
</dbReference>
<keyword evidence="3" id="KW-1003">Cell membrane</keyword>
<feature type="transmembrane region" description="Helical" evidence="7">
    <location>
        <begin position="135"/>
        <end position="165"/>
    </location>
</feature>
<feature type="domain" description="ABC transmembrane type-1" evidence="8">
    <location>
        <begin position="99"/>
        <end position="296"/>
    </location>
</feature>
<evidence type="ECO:0000256" key="7">
    <source>
        <dbReference type="RuleBase" id="RU363032"/>
    </source>
</evidence>
<keyword evidence="6 7" id="KW-0472">Membrane</keyword>
<dbReference type="Pfam" id="PF19300">
    <property type="entry name" value="BPD_transp_1_N"/>
    <property type="match status" value="1"/>
</dbReference>
<dbReference type="Proteomes" id="UP001477672">
    <property type="component" value="Unassembled WGS sequence"/>
</dbReference>
<dbReference type="Gene3D" id="1.10.3720.10">
    <property type="entry name" value="MetI-like"/>
    <property type="match status" value="1"/>
</dbReference>
<keyword evidence="10" id="KW-1185">Reference proteome</keyword>
<dbReference type="PROSITE" id="PS50928">
    <property type="entry name" value="ABC_TM1"/>
    <property type="match status" value="1"/>
</dbReference>
<keyword evidence="5 7" id="KW-1133">Transmembrane helix</keyword>
<feature type="transmembrane region" description="Helical" evidence="7">
    <location>
        <begin position="12"/>
        <end position="30"/>
    </location>
</feature>
<gene>
    <name evidence="9" type="ORF">WMO24_07095</name>
</gene>
<comment type="similarity">
    <text evidence="7">Belongs to the binding-protein-dependent transport system permease family.</text>
</comment>
<evidence type="ECO:0000313" key="9">
    <source>
        <dbReference type="EMBL" id="MEQ2520194.1"/>
    </source>
</evidence>
<feature type="transmembrane region" description="Helical" evidence="7">
    <location>
        <begin position="177"/>
        <end position="193"/>
    </location>
</feature>
<dbReference type="Pfam" id="PF00528">
    <property type="entry name" value="BPD_transp_1"/>
    <property type="match status" value="1"/>
</dbReference>
<dbReference type="PANTHER" id="PTHR43163">
    <property type="entry name" value="DIPEPTIDE TRANSPORT SYSTEM PERMEASE PROTEIN DPPB-RELATED"/>
    <property type="match status" value="1"/>
</dbReference>
<evidence type="ECO:0000256" key="6">
    <source>
        <dbReference type="ARBA" id="ARBA00023136"/>
    </source>
</evidence>
<evidence type="ECO:0000256" key="1">
    <source>
        <dbReference type="ARBA" id="ARBA00004651"/>
    </source>
</evidence>
<evidence type="ECO:0000256" key="4">
    <source>
        <dbReference type="ARBA" id="ARBA00022692"/>
    </source>
</evidence>
<evidence type="ECO:0000256" key="5">
    <source>
        <dbReference type="ARBA" id="ARBA00022989"/>
    </source>
</evidence>
<keyword evidence="2 7" id="KW-0813">Transport</keyword>
<dbReference type="CDD" id="cd06261">
    <property type="entry name" value="TM_PBP2"/>
    <property type="match status" value="1"/>
</dbReference>
<dbReference type="PANTHER" id="PTHR43163:SF6">
    <property type="entry name" value="DIPEPTIDE TRANSPORT SYSTEM PERMEASE PROTEIN DPPB-RELATED"/>
    <property type="match status" value="1"/>
</dbReference>